<proteinExistence type="predicted"/>
<sequence>MHLLKELLKDFAFKAVLISAFFNVDDWRSARVIQGDEKCGEAATTFFRKGVDWSECAKLLGEKRVPGDPGSARD</sequence>
<evidence type="ECO:0000313" key="2">
    <source>
        <dbReference type="Proteomes" id="UP000278746"/>
    </source>
</evidence>
<protein>
    <submittedName>
        <fullName evidence="1">Uncharacterized protein</fullName>
    </submittedName>
</protein>
<accession>A0A3M7TRY2</accession>
<evidence type="ECO:0000313" key="1">
    <source>
        <dbReference type="EMBL" id="RNA68027.1"/>
    </source>
</evidence>
<keyword evidence="2" id="KW-1185">Reference proteome</keyword>
<dbReference type="EMBL" id="RHIB01000002">
    <property type="protein sequence ID" value="RNA68027.1"/>
    <property type="molecule type" value="Genomic_DNA"/>
</dbReference>
<dbReference type="Proteomes" id="UP000278746">
    <property type="component" value="Unassembled WGS sequence"/>
</dbReference>
<comment type="caution">
    <text evidence="1">The sequence shown here is derived from an EMBL/GenBank/DDBJ whole genome shotgun (WGS) entry which is preliminary data.</text>
</comment>
<reference evidence="1 2" key="1">
    <citation type="submission" date="2018-10" db="EMBL/GenBank/DDBJ databases">
        <title>Bacillus Keqinensis sp. nov., a moderately halophilic bacterium isolated from a saline-alkaline lake.</title>
        <authorList>
            <person name="Wang H."/>
        </authorList>
    </citation>
    <scope>NUCLEOTIDE SEQUENCE [LARGE SCALE GENOMIC DNA]</scope>
    <source>
        <strain evidence="1 2">KQ-3</strain>
    </source>
</reference>
<organism evidence="1 2">
    <name type="scientific">Alteribacter keqinensis</name>
    <dbReference type="NCBI Taxonomy" id="2483800"/>
    <lineage>
        <taxon>Bacteria</taxon>
        <taxon>Bacillati</taxon>
        <taxon>Bacillota</taxon>
        <taxon>Bacilli</taxon>
        <taxon>Bacillales</taxon>
        <taxon>Bacillaceae</taxon>
        <taxon>Alteribacter</taxon>
    </lineage>
</organism>
<name>A0A3M7TRY2_9BACI</name>
<dbReference type="AlphaFoldDB" id="A0A3M7TRY2"/>
<gene>
    <name evidence="1" type="ORF">EBO34_15195</name>
</gene>